<evidence type="ECO:0000256" key="8">
    <source>
        <dbReference type="PROSITE-ProRule" id="PRU00146"/>
    </source>
</evidence>
<dbReference type="PANTHER" id="PTHR13793:SF164">
    <property type="entry name" value="ALHAMBRA, ISOFORM P"/>
    <property type="match status" value="1"/>
</dbReference>
<dbReference type="EMBL" id="DS235830">
    <property type="protein sequence ID" value="EEB18024.1"/>
    <property type="molecule type" value="Genomic_DNA"/>
</dbReference>
<feature type="compositionally biased region" description="Polar residues" evidence="9">
    <location>
        <begin position="776"/>
        <end position="789"/>
    </location>
</feature>
<proteinExistence type="predicted"/>
<dbReference type="Proteomes" id="UP000009046">
    <property type="component" value="Unassembled WGS sequence"/>
</dbReference>
<name>E0VXB8_PEDHC</name>
<dbReference type="Gene3D" id="3.30.40.10">
    <property type="entry name" value="Zinc/RING finger domain, C3HC4 (zinc finger)"/>
    <property type="match status" value="2"/>
</dbReference>
<dbReference type="CDD" id="cd15574">
    <property type="entry name" value="PHD_AF10_AF17"/>
    <property type="match status" value="1"/>
</dbReference>
<dbReference type="VEuPathDB" id="VectorBase:PHUM498110"/>
<dbReference type="FunFam" id="3.30.40.10:FF:000042">
    <property type="entry name" value="protein AF-10 isoform X1"/>
    <property type="match status" value="1"/>
</dbReference>
<keyword evidence="2" id="KW-0597">Phosphoprotein</keyword>
<feature type="region of interest" description="Disordered" evidence="9">
    <location>
        <begin position="196"/>
        <end position="270"/>
    </location>
</feature>
<evidence type="ECO:0000256" key="4">
    <source>
        <dbReference type="ARBA" id="ARBA00022737"/>
    </source>
</evidence>
<dbReference type="KEGG" id="phu:Phum_PHUM498110"/>
<dbReference type="InterPro" id="IPR013083">
    <property type="entry name" value="Znf_RING/FYVE/PHD"/>
</dbReference>
<evidence type="ECO:0000256" key="1">
    <source>
        <dbReference type="ARBA" id="ARBA00004123"/>
    </source>
</evidence>
<dbReference type="CTD" id="8236213"/>
<feature type="compositionally biased region" description="Polar residues" evidence="9">
    <location>
        <begin position="430"/>
        <end position="441"/>
    </location>
</feature>
<dbReference type="PROSITE" id="PS01359">
    <property type="entry name" value="ZF_PHD_1"/>
    <property type="match status" value="1"/>
</dbReference>
<evidence type="ECO:0000256" key="5">
    <source>
        <dbReference type="ARBA" id="ARBA00022771"/>
    </source>
</evidence>
<evidence type="ECO:0000256" key="6">
    <source>
        <dbReference type="ARBA" id="ARBA00022833"/>
    </source>
</evidence>
<dbReference type="STRING" id="121224.E0VXB8"/>
<feature type="region of interest" description="Disordered" evidence="9">
    <location>
        <begin position="776"/>
        <end position="885"/>
    </location>
</feature>
<dbReference type="InterPro" id="IPR001965">
    <property type="entry name" value="Znf_PHD"/>
</dbReference>
<dbReference type="SUPFAM" id="SSF57903">
    <property type="entry name" value="FYVE/PHD zinc finger"/>
    <property type="match status" value="1"/>
</dbReference>
<feature type="compositionally biased region" description="Low complexity" evidence="9">
    <location>
        <begin position="682"/>
        <end position="700"/>
    </location>
</feature>
<keyword evidence="3" id="KW-0479">Metal-binding</keyword>
<dbReference type="CDD" id="cd15672">
    <property type="entry name" value="ePHD_AF10_like"/>
    <property type="match status" value="1"/>
</dbReference>
<keyword evidence="14" id="KW-1185">Reference proteome</keyword>
<dbReference type="AlphaFoldDB" id="E0VXB8"/>
<keyword evidence="4" id="KW-0677">Repeat</keyword>
<dbReference type="OrthoDB" id="20839at2759"/>
<feature type="domain" description="PHD-type" evidence="11">
    <location>
        <begin position="63"/>
        <end position="182"/>
    </location>
</feature>
<accession>E0VXB8</accession>
<gene>
    <name evidence="13" type="primary">8236213</name>
    <name evidence="12" type="ORF">Phum_PHUM498110</name>
</gene>
<dbReference type="Pfam" id="PF13832">
    <property type="entry name" value="zf-HC5HC2H_2"/>
    <property type="match status" value="1"/>
</dbReference>
<evidence type="ECO:0000313" key="13">
    <source>
        <dbReference type="EnsemblMetazoa" id="PHUM498110-PA"/>
    </source>
</evidence>
<feature type="region of interest" description="Disordered" evidence="9">
    <location>
        <begin position="682"/>
        <end position="706"/>
    </location>
</feature>
<dbReference type="PROSITE" id="PS50016">
    <property type="entry name" value="ZF_PHD_2"/>
    <property type="match status" value="1"/>
</dbReference>
<organism>
    <name type="scientific">Pediculus humanus subsp. corporis</name>
    <name type="common">Body louse</name>
    <dbReference type="NCBI Taxonomy" id="121224"/>
    <lineage>
        <taxon>Eukaryota</taxon>
        <taxon>Metazoa</taxon>
        <taxon>Ecdysozoa</taxon>
        <taxon>Arthropoda</taxon>
        <taxon>Hexapoda</taxon>
        <taxon>Insecta</taxon>
        <taxon>Pterygota</taxon>
        <taxon>Neoptera</taxon>
        <taxon>Paraneoptera</taxon>
        <taxon>Psocodea</taxon>
        <taxon>Troctomorpha</taxon>
        <taxon>Phthiraptera</taxon>
        <taxon>Anoplura</taxon>
        <taxon>Pediculidae</taxon>
        <taxon>Pediculus</taxon>
    </lineage>
</organism>
<dbReference type="InterPro" id="IPR034732">
    <property type="entry name" value="EPHD"/>
</dbReference>
<dbReference type="InterPro" id="IPR050701">
    <property type="entry name" value="Histone_Mod_Regulator"/>
</dbReference>
<feature type="region of interest" description="Disordered" evidence="9">
    <location>
        <begin position="406"/>
        <end position="600"/>
    </location>
</feature>
<feature type="compositionally biased region" description="Low complexity" evidence="9">
    <location>
        <begin position="477"/>
        <end position="486"/>
    </location>
</feature>
<feature type="compositionally biased region" description="Polar residues" evidence="9">
    <location>
        <begin position="458"/>
        <end position="476"/>
    </location>
</feature>
<dbReference type="PANTHER" id="PTHR13793">
    <property type="entry name" value="PHD FINGER PROTEINS"/>
    <property type="match status" value="1"/>
</dbReference>
<feature type="compositionally biased region" description="Low complexity" evidence="9">
    <location>
        <begin position="406"/>
        <end position="429"/>
    </location>
</feature>
<reference evidence="13" key="3">
    <citation type="submission" date="2020-05" db="UniProtKB">
        <authorList>
            <consortium name="EnsemblMetazoa"/>
        </authorList>
    </citation>
    <scope>IDENTIFICATION</scope>
    <source>
        <strain evidence="13">USDA</strain>
    </source>
</reference>
<reference evidence="12" key="2">
    <citation type="submission" date="2007-04" db="EMBL/GenBank/DDBJ databases">
        <title>The genome of the human body louse.</title>
        <authorList>
            <consortium name="The Human Body Louse Genome Consortium"/>
            <person name="Kirkness E."/>
            <person name="Walenz B."/>
            <person name="Hass B."/>
            <person name="Bruggner R."/>
            <person name="Strausberg R."/>
        </authorList>
    </citation>
    <scope>NUCLEOTIDE SEQUENCE</scope>
    <source>
        <strain evidence="12">USDA</strain>
    </source>
</reference>
<protein>
    <submittedName>
        <fullName evidence="12 13">Protein AF-10, putative</fullName>
    </submittedName>
</protein>
<dbReference type="FunFam" id="3.30.40.10:FF:000053">
    <property type="entry name" value="protein AF-10 isoform X2"/>
    <property type="match status" value="1"/>
</dbReference>
<dbReference type="InterPro" id="IPR049773">
    <property type="entry name" value="AF10-like_CC"/>
</dbReference>
<evidence type="ECO:0000313" key="14">
    <source>
        <dbReference type="Proteomes" id="UP000009046"/>
    </source>
</evidence>
<dbReference type="InterPro" id="IPR049781">
    <property type="entry name" value="AF10/AF17_PHD"/>
</dbReference>
<dbReference type="OMA" id="YQHRGSL"/>
<sequence>MSKEMLGGCCVCSDERGWTENPLVYCDGQGCTVAVHQACYGIVTVPTGPWFCRKCESQERAARVRCELCPSKDGALKRTDNSGWAHVVCALYIPEVRFGNVTTMEPIILQLIPSERYNKICYICQEQGKGTKSTIGACMQCNKTGCKQQFHVTCAQALGLLCEEAGNYLDNVKYCGYCQHHYSKLKKGGNVKTIPPYKPITSADNGSSDSSPEKESEAFGKSSGKKKGYLSTKTVTSGTKSKSHSPNPSPVSEPAFGLNSSGESDKDRTSNGEVITLKIGTTSSHVNSSIKESSQDGTELKKKFTTSNFTETVVTESEPVFGSDTLKTTDASLDFNKSIKKRKGSIGNVTSPVKSENASSEASGSNATNSSISTLSSSSTASIVTTIKNPTVSITNLKTNTLTSASKSINSSGLSKSSGLTSGSKTNLTVTGSGTKITISAQRDVESKNDNFSRLKTDSSLGGLQTGNSSNSALNTVNSVNSSISSEKLTESQASPNHRMSFNGNHLDWKQQSSSSSDIQPAKRARSSSSDKSKKNKRSQNSQPPKRIGRTSSGSGETAVRDLKDSSPGSPEDSRKIIKKKTTTTTTSVIKQEEKDVKPLIPNAMSVPHMLGNQLNPNSSMAQKMHDSLNQEVEAHSIYTSETNSNLIGPQLHSKIVASARASNAERNANSASLSAANSLLSLGNPSSSSSSTSNSTLSSQGPTQAQSLEQLLERQWEQGSQFLMEQAQHFDIASLLSCLHQLKAENLKLEEHVNSLLQRRDHLLAVNARLAVPLNTQPTPVSQTTTHPQNSSNSAQQQNDRGSHRQQYGGMENGLPPEPSQNYVGHNRTTSQSSPTIRHNPSNATTIYNQTNQTGNIRSAERNSSGMEGANRRNNPSYQHNQNYSTSGQVPVVTSPSHLVEKALNKLAAEDNLS</sequence>
<evidence type="ECO:0000259" key="10">
    <source>
        <dbReference type="PROSITE" id="PS50016"/>
    </source>
</evidence>
<dbReference type="InParanoid" id="E0VXB8"/>
<feature type="region of interest" description="Disordered" evidence="9">
    <location>
        <begin position="338"/>
        <end position="374"/>
    </location>
</feature>
<dbReference type="SMART" id="SM00249">
    <property type="entry name" value="PHD"/>
    <property type="match status" value="2"/>
</dbReference>
<feature type="domain" description="PHD-type" evidence="10">
    <location>
        <begin position="6"/>
        <end position="58"/>
    </location>
</feature>
<dbReference type="GO" id="GO:0005634">
    <property type="term" value="C:nucleus"/>
    <property type="evidence" value="ECO:0007669"/>
    <property type="project" value="UniProtKB-SubCell"/>
</dbReference>
<feature type="compositionally biased region" description="Basic and acidic residues" evidence="9">
    <location>
        <begin position="443"/>
        <end position="457"/>
    </location>
</feature>
<dbReference type="RefSeq" id="XP_002430762.1">
    <property type="nucleotide sequence ID" value="XM_002430717.1"/>
</dbReference>
<dbReference type="GO" id="GO:0031491">
    <property type="term" value="F:nucleosome binding"/>
    <property type="evidence" value="ECO:0007669"/>
    <property type="project" value="TreeGrafter"/>
</dbReference>
<keyword evidence="5 8" id="KW-0863">Zinc-finger</keyword>
<dbReference type="EnsemblMetazoa" id="PHUM498110-RA">
    <property type="protein sequence ID" value="PHUM498110-PA"/>
    <property type="gene ID" value="PHUM498110"/>
</dbReference>
<dbReference type="PROSITE" id="PS51805">
    <property type="entry name" value="EPHD"/>
    <property type="match status" value="1"/>
</dbReference>
<dbReference type="GO" id="GO:0008270">
    <property type="term" value="F:zinc ion binding"/>
    <property type="evidence" value="ECO:0007669"/>
    <property type="project" value="UniProtKB-KW"/>
</dbReference>
<dbReference type="InterPro" id="IPR019787">
    <property type="entry name" value="Znf_PHD-finger"/>
</dbReference>
<dbReference type="InterPro" id="IPR011011">
    <property type="entry name" value="Znf_FYVE_PHD"/>
</dbReference>
<dbReference type="GO" id="GO:0042393">
    <property type="term" value="F:histone binding"/>
    <property type="evidence" value="ECO:0007669"/>
    <property type="project" value="UniProtKB-ARBA"/>
</dbReference>
<feature type="compositionally biased region" description="Low complexity" evidence="9">
    <location>
        <begin position="790"/>
        <end position="800"/>
    </location>
</feature>
<evidence type="ECO:0000256" key="2">
    <source>
        <dbReference type="ARBA" id="ARBA00022553"/>
    </source>
</evidence>
<evidence type="ECO:0000256" key="9">
    <source>
        <dbReference type="SAM" id="MobiDB-lite"/>
    </source>
</evidence>
<evidence type="ECO:0000259" key="11">
    <source>
        <dbReference type="PROSITE" id="PS51805"/>
    </source>
</evidence>
<keyword evidence="6" id="KW-0862">Zinc</keyword>
<dbReference type="GO" id="GO:0006357">
    <property type="term" value="P:regulation of transcription by RNA polymerase II"/>
    <property type="evidence" value="ECO:0007669"/>
    <property type="project" value="TreeGrafter"/>
</dbReference>
<dbReference type="CDD" id="cd20901">
    <property type="entry name" value="CC_AF10"/>
    <property type="match status" value="1"/>
</dbReference>
<dbReference type="Pfam" id="PF13831">
    <property type="entry name" value="PHD_2"/>
    <property type="match status" value="1"/>
</dbReference>
<evidence type="ECO:0000256" key="7">
    <source>
        <dbReference type="ARBA" id="ARBA00023242"/>
    </source>
</evidence>
<feature type="compositionally biased region" description="Polar residues" evidence="9">
    <location>
        <begin position="491"/>
        <end position="519"/>
    </location>
</feature>
<reference evidence="12" key="1">
    <citation type="submission" date="2007-04" db="EMBL/GenBank/DDBJ databases">
        <title>Annotation of Pediculus humanus corporis strain USDA.</title>
        <authorList>
            <person name="Kirkness E."/>
            <person name="Hannick L."/>
            <person name="Hass B."/>
            <person name="Bruggner R."/>
            <person name="Lawson D."/>
            <person name="Bidwell S."/>
            <person name="Joardar V."/>
            <person name="Caler E."/>
            <person name="Walenz B."/>
            <person name="Inman J."/>
            <person name="Schobel S."/>
            <person name="Galinsky K."/>
            <person name="Amedeo P."/>
            <person name="Strausberg R."/>
        </authorList>
    </citation>
    <scope>NUCLEOTIDE SEQUENCE</scope>
    <source>
        <strain evidence="12">USDA</strain>
    </source>
</reference>
<keyword evidence="7" id="KW-0539">Nucleus</keyword>
<dbReference type="eggNOG" id="KOG0956">
    <property type="taxonomic scope" value="Eukaryota"/>
</dbReference>
<dbReference type="InterPro" id="IPR019786">
    <property type="entry name" value="Zinc_finger_PHD-type_CS"/>
</dbReference>
<evidence type="ECO:0000313" key="12">
    <source>
        <dbReference type="EMBL" id="EEB18024.1"/>
    </source>
</evidence>
<evidence type="ECO:0000256" key="3">
    <source>
        <dbReference type="ARBA" id="ARBA00022723"/>
    </source>
</evidence>
<feature type="compositionally biased region" description="Low complexity" evidence="9">
    <location>
        <begin position="355"/>
        <end position="374"/>
    </location>
</feature>
<feature type="compositionally biased region" description="Polar residues" evidence="9">
    <location>
        <begin position="821"/>
        <end position="885"/>
    </location>
</feature>
<dbReference type="HOGENOM" id="CLU_001498_0_0_1"/>
<dbReference type="GeneID" id="8236213"/>
<feature type="compositionally biased region" description="Low complexity" evidence="9">
    <location>
        <begin position="231"/>
        <end position="240"/>
    </location>
</feature>
<comment type="subcellular location">
    <subcellularLocation>
        <location evidence="1">Nucleus</location>
    </subcellularLocation>
</comment>
<dbReference type="EMBL" id="AAZO01006037">
    <property type="status" value="NOT_ANNOTATED_CDS"/>
    <property type="molecule type" value="Genomic_DNA"/>
</dbReference>